<dbReference type="RefSeq" id="YP_010084784.1">
    <property type="nucleotide sequence ID" value="NC_055165.1"/>
</dbReference>
<keyword evidence="2" id="KW-1185">Reference proteome</keyword>
<dbReference type="KEGG" id="vg:65099804"/>
<dbReference type="GeneID" id="65099804"/>
<organism evidence="1">
    <name type="scientific">Shrimp hemocyte iridescent virus</name>
    <dbReference type="NCBI Taxonomy" id="2039780"/>
    <lineage>
        <taxon>Viruses</taxon>
        <taxon>Varidnaviria</taxon>
        <taxon>Bamfordvirae</taxon>
        <taxon>Nucleocytoviricota</taxon>
        <taxon>Megaviricetes</taxon>
        <taxon>Pimascovirales</taxon>
        <taxon>Pimascovirales incertae sedis</taxon>
        <taxon>Iridoviridae</taxon>
        <taxon>Betairidovirinae</taxon>
        <taxon>Decapodiridovirus</taxon>
        <taxon>Decapodiridovirus litopenaeus1</taxon>
        <taxon>Decapod iridescent virus 1</taxon>
    </lineage>
</organism>
<evidence type="ECO:0000313" key="2">
    <source>
        <dbReference type="Proteomes" id="UP000297192"/>
    </source>
</evidence>
<gene>
    <name evidence="1" type="primary">32L</name>
</gene>
<protein>
    <submittedName>
        <fullName evidence="1">Uncharacterized protein</fullName>
    </submittedName>
</protein>
<reference evidence="1" key="1">
    <citation type="journal article" date="2017" name="Arch. Virol.">
        <title>Complete genome sequence of shrimp hemocyte iridescent virus (SHIV) isolated from white leg shrimp, Litopenaeus vannamei.</title>
        <authorList>
            <person name="Qiu L."/>
            <person name="Chen M.M."/>
            <person name="Wang R.Y."/>
            <person name="Wan X.Y."/>
            <person name="Li C."/>
            <person name="Zhang Q.L."/>
            <person name="Dong X."/>
            <person name="Yang B."/>
            <person name="Xiang J.H."/>
            <person name="Huang J."/>
        </authorList>
    </citation>
    <scope>NUCLEOTIDE SEQUENCE [LARGE SCALE GENOMIC DNA]</scope>
    <source>
        <strain evidence="1">20141215</strain>
    </source>
</reference>
<proteinExistence type="predicted"/>
<dbReference type="EMBL" id="MF599468">
    <property type="protein sequence ID" value="ATE87041.1"/>
    <property type="molecule type" value="Genomic_DNA"/>
</dbReference>
<accession>A0A291B0M9</accession>
<evidence type="ECO:0000313" key="1">
    <source>
        <dbReference type="EMBL" id="ATE87041.1"/>
    </source>
</evidence>
<sequence length="134" mass="15817">MESDPFVKKMGMMTVLKDLISEIETKWHDFRTDMGQMNDDFEILIDTFEHKESFDHIKALLKKDKRKMIEIVAGMHCDFNRFKDLLFYLKDSKYTSDKKELVEMFTQLNSNINSLIGSMYNLDDLLGLLPVDSY</sequence>
<name>A0A291B0M9_9VIRU</name>
<reference evidence="1" key="2">
    <citation type="journal article" date="2017" name="Sci. Rep.">
        <title>Characterization of a new member of Iridoviridae, Shrimp hemocyte iridescent virus (SHIV), found in white leg shrimp (Litopenaeus vannamei).</title>
        <authorList>
            <person name="Qiu L."/>
            <person name="Chen M.M."/>
            <person name="Wan X.Y."/>
            <person name="Li C."/>
            <person name="Zhang Q.L."/>
            <person name="Wang R.Y."/>
            <person name="Cheng D.Y."/>
            <person name="Dong X."/>
            <person name="Yang B."/>
            <person name="Wang X.H."/>
            <person name="Xiang J.H."/>
            <person name="Huang J."/>
        </authorList>
    </citation>
    <scope>NUCLEOTIDE SEQUENCE [LARGE SCALE GENOMIC DNA]</scope>
    <source>
        <strain evidence="1">20141215</strain>
    </source>
</reference>
<dbReference type="Proteomes" id="UP000297192">
    <property type="component" value="Segment"/>
</dbReference>